<dbReference type="PROSITE" id="PS50835">
    <property type="entry name" value="IG_LIKE"/>
    <property type="match status" value="1"/>
</dbReference>
<accession>A0A310SHI6</accession>
<reference evidence="2 3" key="1">
    <citation type="submission" date="2015-07" db="EMBL/GenBank/DDBJ databases">
        <title>The genome of Eufriesea mexicana.</title>
        <authorList>
            <person name="Pan H."/>
            <person name="Kapheim K."/>
        </authorList>
    </citation>
    <scope>NUCLEOTIDE SEQUENCE [LARGE SCALE GENOMIC DNA]</scope>
    <source>
        <strain evidence="2">0111107269</strain>
        <tissue evidence="2">Whole body</tissue>
    </source>
</reference>
<dbReference type="Gene3D" id="2.60.40.10">
    <property type="entry name" value="Immunoglobulins"/>
    <property type="match status" value="1"/>
</dbReference>
<sequence length="190" mass="21298">MESIQGVAGQRATLPCNIQPREPNDAVSMVLWFKEDSGEPLYSYDARNRQFGKAKLWSASHFWGDRATFRASPPAQLTIRDLKESDQGVYRCRVDFRNSPTRNLKVNFTVIAYEYVYALPLEAGNYLAETISGCKDEAFTNGKKSKRSRASGLERLESNGHLRGAFRCPCELGDCSSNASIERCGEKNGR</sequence>
<dbReference type="InterPro" id="IPR013783">
    <property type="entry name" value="Ig-like_fold"/>
</dbReference>
<dbReference type="OrthoDB" id="6431884at2759"/>
<dbReference type="SUPFAM" id="SSF48726">
    <property type="entry name" value="Immunoglobulin"/>
    <property type="match status" value="1"/>
</dbReference>
<evidence type="ECO:0000313" key="3">
    <source>
        <dbReference type="Proteomes" id="UP000250275"/>
    </source>
</evidence>
<evidence type="ECO:0000259" key="1">
    <source>
        <dbReference type="PROSITE" id="PS50835"/>
    </source>
</evidence>
<keyword evidence="3" id="KW-1185">Reference proteome</keyword>
<gene>
    <name evidence="2" type="ORF">WN48_11292</name>
</gene>
<dbReference type="Proteomes" id="UP000250275">
    <property type="component" value="Unassembled WGS sequence"/>
</dbReference>
<evidence type="ECO:0000313" key="2">
    <source>
        <dbReference type="EMBL" id="OAD58330.1"/>
    </source>
</evidence>
<dbReference type="PANTHER" id="PTHR23278:SF28">
    <property type="entry name" value="SIDESTEP IV, ISOFORM C"/>
    <property type="match status" value="1"/>
</dbReference>
<protein>
    <recommendedName>
        <fullName evidence="1">Ig-like domain-containing protein</fullName>
    </recommendedName>
</protein>
<dbReference type="InterPro" id="IPR003599">
    <property type="entry name" value="Ig_sub"/>
</dbReference>
<dbReference type="SMART" id="SM00409">
    <property type="entry name" value="IG"/>
    <property type="match status" value="1"/>
</dbReference>
<dbReference type="EMBL" id="KQ761039">
    <property type="protein sequence ID" value="OAD58330.1"/>
    <property type="molecule type" value="Genomic_DNA"/>
</dbReference>
<dbReference type="PANTHER" id="PTHR23278">
    <property type="entry name" value="SIDESTEP PROTEIN"/>
    <property type="match status" value="1"/>
</dbReference>
<organism evidence="2 3">
    <name type="scientific">Eufriesea mexicana</name>
    <dbReference type="NCBI Taxonomy" id="516756"/>
    <lineage>
        <taxon>Eukaryota</taxon>
        <taxon>Metazoa</taxon>
        <taxon>Ecdysozoa</taxon>
        <taxon>Arthropoda</taxon>
        <taxon>Hexapoda</taxon>
        <taxon>Insecta</taxon>
        <taxon>Pterygota</taxon>
        <taxon>Neoptera</taxon>
        <taxon>Endopterygota</taxon>
        <taxon>Hymenoptera</taxon>
        <taxon>Apocrita</taxon>
        <taxon>Aculeata</taxon>
        <taxon>Apoidea</taxon>
        <taxon>Anthophila</taxon>
        <taxon>Apidae</taxon>
        <taxon>Eufriesea</taxon>
    </lineage>
</organism>
<dbReference type="InterPro" id="IPR007110">
    <property type="entry name" value="Ig-like_dom"/>
</dbReference>
<dbReference type="InterPro" id="IPR036179">
    <property type="entry name" value="Ig-like_dom_sf"/>
</dbReference>
<feature type="domain" description="Ig-like" evidence="1">
    <location>
        <begin position="1"/>
        <end position="109"/>
    </location>
</feature>
<proteinExistence type="predicted"/>
<dbReference type="AlphaFoldDB" id="A0A310SHI6"/>
<dbReference type="Pfam" id="PF07686">
    <property type="entry name" value="V-set"/>
    <property type="match status" value="1"/>
</dbReference>
<name>A0A310SHI6_9HYME</name>
<dbReference type="InterPro" id="IPR013106">
    <property type="entry name" value="Ig_V-set"/>
</dbReference>